<sequence length="1480" mass="169213">MPPSSRRKTASAAKREKSGRIKKANATYQKQKYAREQMMQRGQGGAHGRSGGQQAERGNGEQRRQRSARTDNIDIHLAAKVSAELRVDLSKFKCQLNATEIFGKELSQIFNFVPPPFVRQHLPEDVKSLRSYISKFERGAPSIVHAFIVWYEWASYELNKGKGHSYSSKKNGVERQDASVAKEDENDEREEQDGQEQEGQEAGKEKGHGKVSQARAALSKTVKEREHIRALLQMCLRHNSSRRKEGQHAFLNHLKAKLSEDVDCHSLKSLRETSHHAVPYALSRLLLGMVTEDMAMILLHAHTLFLLLRDTTVTPSVILSLIGEELALDVRLKASKARLEARAAKKDTLTQEQQQQADEELDDIDPDKINDPTRGERNQQLIATVFATAVIVANSRKLRHEDAQRLVHYLCFAYIEQKALRVLTANLFFNIIEKFPSLWEDKTVLEWLSYAFFLYPKLEYYRPEGVQLLLRLMMMEEKPPGMKRGVPTVVMKYAAMDPLEPSTVEQIANALFRKEQVTMVYPMVHPVWTDWFDIVAQRCAAGESMKEHLSTMVHNAIAPYRRGNADTPRRALFQQLVSRLGQLAVQNDDAEQRAEILQMASKTVGYGRRTIAKATDIAELRNMPLELLDAKVRDLLRHYRVTRDSDMSASANRTWVLRELRSCLYVPLREGVKCTYIDDAAEALLEFGFYPSPPHRDTRSMNRAIFLFAEVFSFTYTAALSRPKCTLSPLDIIGAYLEAEKREATRYTTGVSQSIFRKARNRIVEALENSSKRSVLFYAERDMHILLVLLFLVLSTDDYTNDEAKALATSTVPDICQFFLTGTLETIDLFVDVLMALTMRSTAPIHVIPLMTCIRRIATGYLLKFARHVRERLTLDLILAPLREAFHTDDRERSRQAKARGEAEKEDSDDDDEDDDNDNDSNKDNDEGSEELREDENEEEDGEDTTGTPDTSESEESVATESTAATAPDDEAEEEATSDADELSDKEDFMEGDQEEGEEEEEEAPTQQYIDALKGMIGNVDLQFIYPVDTSNKDKSNVVRAIQIAARVGASMRCPLMLHIFQVLLAVCRENVKSPDDVIFNSAVSSTQILMMTKNRYFGRFLVPEELFQLLSDIQSYCRKLDHVLVRKESQSAKHAVNIRRRMALLRDLALRVFHFVAFLAYKNHAGEDVRVTLLEFYKSIFCDRGWNDKKRLPGIKRDMHHYRHGFGWVVLPSAFEKFGEVEGIAGPQRVRVFKGCCQMIEAMLPRLSGMGASLKTATGAAITSFLQSTTVRAVYEMKYTLLYDYFHCLKMVAKYNSRVHLDTAWLASVVEEAVNDDSLQMSAASIRLLAGMERLLGLTPRAKETKAPIPVKVLYQQFEKQGRKEKAVFYKRAKRVRAKVVKALVAYRNGDLTDAERALKRRRREAMKIDDRLRRQVLREEKSRVLTKEEKEEKRKRIMIAKQERIAKNRERKRRLHEHREKAFQRWREQKLASAAAME</sequence>
<dbReference type="VEuPathDB" id="TriTrypDB:TcCL_NonESM06239"/>
<dbReference type="VEuPathDB" id="TriTrypDB:C4B63_238g8"/>
<reference evidence="2 3" key="1">
    <citation type="journal article" date="2018" name="Microb. Genom.">
        <title>Expanding an expanded genome: long-read sequencing of Trypanosoma cruzi.</title>
        <authorList>
            <person name="Berna L."/>
            <person name="Rodriguez M."/>
            <person name="Chiribao M.L."/>
            <person name="Parodi-Talice A."/>
            <person name="Pita S."/>
            <person name="Rijo G."/>
            <person name="Alvarez-Valin F."/>
            <person name="Robello C."/>
        </authorList>
    </citation>
    <scope>NUCLEOTIDE SEQUENCE [LARGE SCALE GENOMIC DNA]</scope>
    <source>
        <strain evidence="2 3">Dm28c</strain>
    </source>
</reference>
<feature type="compositionally biased region" description="Acidic residues" evidence="1">
    <location>
        <begin position="968"/>
        <end position="1004"/>
    </location>
</feature>
<feature type="compositionally biased region" description="Acidic residues" evidence="1">
    <location>
        <begin position="184"/>
        <end position="199"/>
    </location>
</feature>
<evidence type="ECO:0000313" key="2">
    <source>
        <dbReference type="EMBL" id="PWU84281.1"/>
    </source>
</evidence>
<dbReference type="Proteomes" id="UP000246121">
    <property type="component" value="Unassembled WGS sequence"/>
</dbReference>
<dbReference type="VEuPathDB" id="TriTrypDB:TcG_06420"/>
<dbReference type="VEuPathDB" id="TriTrypDB:Tc_MARK_10340"/>
<dbReference type="VEuPathDB" id="TriTrypDB:TcBrA4_0093070"/>
<organism evidence="2 3">
    <name type="scientific">Trypanosoma cruzi</name>
    <dbReference type="NCBI Taxonomy" id="5693"/>
    <lineage>
        <taxon>Eukaryota</taxon>
        <taxon>Discoba</taxon>
        <taxon>Euglenozoa</taxon>
        <taxon>Kinetoplastea</taxon>
        <taxon>Metakinetoplastina</taxon>
        <taxon>Trypanosomatida</taxon>
        <taxon>Trypanosomatidae</taxon>
        <taxon>Trypanosoma</taxon>
        <taxon>Schizotrypanum</taxon>
    </lineage>
</organism>
<protein>
    <submittedName>
        <fullName evidence="2">Uncharacterized protein</fullName>
    </submittedName>
</protein>
<feature type="region of interest" description="Disordered" evidence="1">
    <location>
        <begin position="343"/>
        <end position="374"/>
    </location>
</feature>
<evidence type="ECO:0000313" key="3">
    <source>
        <dbReference type="Proteomes" id="UP000246121"/>
    </source>
</evidence>
<feature type="compositionally biased region" description="Basic and acidic residues" evidence="1">
    <location>
        <begin position="1459"/>
        <end position="1472"/>
    </location>
</feature>
<feature type="compositionally biased region" description="Basic and acidic residues" evidence="1">
    <location>
        <begin position="889"/>
        <end position="903"/>
    </location>
</feature>
<dbReference type="EMBL" id="PRFA01000238">
    <property type="protein sequence ID" value="PWU84281.1"/>
    <property type="molecule type" value="Genomic_DNA"/>
</dbReference>
<dbReference type="VEuPathDB" id="TriTrypDB:C3747_22g380"/>
<comment type="caution">
    <text evidence="2">The sequence shown here is derived from an EMBL/GenBank/DDBJ whole genome shotgun (WGS) entry which is preliminary data.</text>
</comment>
<name>A0A2V2UJT2_TRYCR</name>
<dbReference type="VEuPathDB" id="TriTrypDB:TcCLB.511807.200"/>
<feature type="compositionally biased region" description="Acidic residues" evidence="1">
    <location>
        <begin position="904"/>
        <end position="919"/>
    </location>
</feature>
<dbReference type="VEuPathDB" id="TriTrypDB:TcCL_NonESM13471"/>
<feature type="region of interest" description="Disordered" evidence="1">
    <location>
        <begin position="163"/>
        <end position="220"/>
    </location>
</feature>
<proteinExistence type="predicted"/>
<feature type="compositionally biased region" description="Basic and acidic residues" evidence="1">
    <location>
        <begin position="171"/>
        <end position="183"/>
    </location>
</feature>
<accession>A0A2V2UJT2</accession>
<feature type="region of interest" description="Disordered" evidence="1">
    <location>
        <begin position="889"/>
        <end position="1006"/>
    </location>
</feature>
<feature type="region of interest" description="Disordered" evidence="1">
    <location>
        <begin position="1"/>
        <end position="71"/>
    </location>
</feature>
<dbReference type="VEuPathDB" id="TriTrypDB:BCY84_17490"/>
<feature type="compositionally biased region" description="Acidic residues" evidence="1">
    <location>
        <begin position="927"/>
        <end position="944"/>
    </location>
</feature>
<dbReference type="VEuPathDB" id="TriTrypDB:TCSYLVIO_001155"/>
<evidence type="ECO:0000256" key="1">
    <source>
        <dbReference type="SAM" id="MobiDB-lite"/>
    </source>
</evidence>
<dbReference type="VEuPathDB" id="TriTrypDB:TCDM_06835"/>
<feature type="compositionally biased region" description="Gly residues" evidence="1">
    <location>
        <begin position="42"/>
        <end position="51"/>
    </location>
</feature>
<gene>
    <name evidence="2" type="ORF">C4B63_238g8</name>
</gene>
<feature type="compositionally biased region" description="Basic and acidic residues" evidence="1">
    <location>
        <begin position="58"/>
        <end position="71"/>
    </location>
</feature>
<feature type="region of interest" description="Disordered" evidence="1">
    <location>
        <begin position="1445"/>
        <end position="1480"/>
    </location>
</feature>
<dbReference type="VEuPathDB" id="TriTrypDB:ECC02_008027"/>